<gene>
    <name evidence="2" type="ORF">BI308_10225</name>
</gene>
<dbReference type="SMART" id="SM01248">
    <property type="entry name" value="KaiB"/>
    <property type="match status" value="1"/>
</dbReference>
<keyword evidence="3" id="KW-1185">Reference proteome</keyword>
<dbReference type="Proteomes" id="UP000183940">
    <property type="component" value="Unassembled WGS sequence"/>
</dbReference>
<evidence type="ECO:0000313" key="3">
    <source>
        <dbReference type="Proteomes" id="UP000183940"/>
    </source>
</evidence>
<dbReference type="AlphaFoldDB" id="A0A1L9QSP5"/>
<dbReference type="InterPro" id="IPR011649">
    <property type="entry name" value="KaiB_domain"/>
</dbReference>
<protein>
    <submittedName>
        <fullName evidence="2">Circadian clock protein KaiB</fullName>
    </submittedName>
</protein>
<sequence length="238" mass="27834">MMGSESFKAIALFTPGGDIVYCIDPSKRNRWHIDLCAKLQTLLDLCAPPHFLVPCYTATLDRWIDPYTQQIHCVAEAYPLVFDYAPLLNALFGLEVEWKRVSCDTELCDPIAIASYYEQFPQLWEDHDWVVRVQHRSIEEMQPDLSLEEFNPHGYIFRLFVSGNHNTTERLLHKVHLFLEQSLSQPYTLKVIDILKHPDLAEQDQVLATPTLLRVWPQPMRRVVGEIEYQEQLFRLIH</sequence>
<dbReference type="SUPFAM" id="SSF52833">
    <property type="entry name" value="Thioredoxin-like"/>
    <property type="match status" value="1"/>
</dbReference>
<dbReference type="PANTHER" id="PTHR41709">
    <property type="entry name" value="KAIB-LIKE PROTEIN 1"/>
    <property type="match status" value="1"/>
</dbReference>
<feature type="domain" description="KaiB" evidence="1">
    <location>
        <begin position="158"/>
        <end position="236"/>
    </location>
</feature>
<name>A0A1L9QSP5_9CYAN</name>
<dbReference type="STRING" id="1925591.BI308_10225"/>
<evidence type="ECO:0000259" key="1">
    <source>
        <dbReference type="SMART" id="SM01248"/>
    </source>
</evidence>
<dbReference type="InterPro" id="IPR039022">
    <property type="entry name" value="KaiB-like"/>
</dbReference>
<evidence type="ECO:0000313" key="2">
    <source>
        <dbReference type="EMBL" id="OJJ25691.1"/>
    </source>
</evidence>
<dbReference type="Gene3D" id="3.40.30.10">
    <property type="entry name" value="Glutaredoxin"/>
    <property type="match status" value="1"/>
</dbReference>
<proteinExistence type="predicted"/>
<dbReference type="InterPro" id="IPR036249">
    <property type="entry name" value="Thioredoxin-like_sf"/>
</dbReference>
<dbReference type="GO" id="GO:0048511">
    <property type="term" value="P:rhythmic process"/>
    <property type="evidence" value="ECO:0007669"/>
    <property type="project" value="InterPro"/>
</dbReference>
<reference evidence="2" key="1">
    <citation type="submission" date="2016-10" db="EMBL/GenBank/DDBJ databases">
        <title>CRISPR-Cas defence system in Roseofilum reptotaenium: evidence of a bacteriophage-cyanobacterium arms race in the coral black band disease.</title>
        <authorList>
            <person name="Buerger P."/>
            <person name="Wood-Charlson E.M."/>
            <person name="Weynberg K.D."/>
            <person name="Willis B."/>
            <person name="Van Oppen M.J."/>
        </authorList>
    </citation>
    <scope>NUCLEOTIDE SEQUENCE [LARGE SCALE GENOMIC DNA]</scope>
    <source>
        <strain evidence="2">AO1-A</strain>
    </source>
</reference>
<dbReference type="Pfam" id="PF07689">
    <property type="entry name" value="KaiB"/>
    <property type="match status" value="1"/>
</dbReference>
<comment type="caution">
    <text evidence="2">The sequence shown here is derived from an EMBL/GenBank/DDBJ whole genome shotgun (WGS) entry which is preliminary data.</text>
</comment>
<dbReference type="CDD" id="cd02978">
    <property type="entry name" value="KaiB_like"/>
    <property type="match status" value="1"/>
</dbReference>
<dbReference type="PANTHER" id="PTHR41709:SF2">
    <property type="entry name" value="CIRCADIAN CLOCK PROTEIN KAIB2"/>
    <property type="match status" value="1"/>
</dbReference>
<accession>A0A1L9QSP5</accession>
<dbReference type="EMBL" id="MLAW01000014">
    <property type="protein sequence ID" value="OJJ25691.1"/>
    <property type="molecule type" value="Genomic_DNA"/>
</dbReference>
<organism evidence="2 3">
    <name type="scientific">Roseofilum reptotaenium AO1-A</name>
    <dbReference type="NCBI Taxonomy" id="1925591"/>
    <lineage>
        <taxon>Bacteria</taxon>
        <taxon>Bacillati</taxon>
        <taxon>Cyanobacteriota</taxon>
        <taxon>Cyanophyceae</taxon>
        <taxon>Desertifilales</taxon>
        <taxon>Desertifilaceae</taxon>
        <taxon>Roseofilum</taxon>
    </lineage>
</organism>